<dbReference type="OrthoDB" id="9796100at2"/>
<dbReference type="NCBIfam" id="TIGR00229">
    <property type="entry name" value="sensory_box"/>
    <property type="match status" value="1"/>
</dbReference>
<dbReference type="Gene3D" id="1.10.287.130">
    <property type="match status" value="1"/>
</dbReference>
<dbReference type="PANTHER" id="PTHR43065:SF42">
    <property type="entry name" value="TWO-COMPONENT SENSOR PPRA"/>
    <property type="match status" value="1"/>
</dbReference>
<dbReference type="GO" id="GO:0000155">
    <property type="term" value="F:phosphorelay sensor kinase activity"/>
    <property type="evidence" value="ECO:0007669"/>
    <property type="project" value="InterPro"/>
</dbReference>
<keyword evidence="10" id="KW-0808">Transferase</keyword>
<dbReference type="Pfam" id="PF00512">
    <property type="entry name" value="HisKA"/>
    <property type="match status" value="1"/>
</dbReference>
<reference evidence="10" key="1">
    <citation type="submission" date="2017-09" db="EMBL/GenBank/DDBJ databases">
        <title>Yangia sp. SAOS 153D whole genome sequencing.</title>
        <authorList>
            <person name="Verma A."/>
            <person name="Krishnamurthi S."/>
        </authorList>
    </citation>
    <scope>NUCLEOTIDE SEQUENCE [LARGE SCALE GENOMIC DNA]</scope>
    <source>
        <strain evidence="10">SAOS 153D</strain>
    </source>
</reference>
<evidence type="ECO:0000256" key="3">
    <source>
        <dbReference type="ARBA" id="ARBA00022553"/>
    </source>
</evidence>
<dbReference type="SUPFAM" id="SSF55874">
    <property type="entry name" value="ATPase domain of HSP90 chaperone/DNA topoisomerase II/histidine kinase"/>
    <property type="match status" value="1"/>
</dbReference>
<dbReference type="InterPro" id="IPR036097">
    <property type="entry name" value="HisK_dim/P_sf"/>
</dbReference>
<dbReference type="InterPro" id="IPR005467">
    <property type="entry name" value="His_kinase_dom"/>
</dbReference>
<dbReference type="SUPFAM" id="SSF52172">
    <property type="entry name" value="CheY-like"/>
    <property type="match status" value="1"/>
</dbReference>
<keyword evidence="10" id="KW-0418">Kinase</keyword>
<dbReference type="InterPro" id="IPR004358">
    <property type="entry name" value="Sig_transdc_His_kin-like_C"/>
</dbReference>
<dbReference type="CDD" id="cd00130">
    <property type="entry name" value="PAS"/>
    <property type="match status" value="1"/>
</dbReference>
<dbReference type="InterPro" id="IPR035965">
    <property type="entry name" value="PAS-like_dom_sf"/>
</dbReference>
<dbReference type="InterPro" id="IPR011006">
    <property type="entry name" value="CheY-like_superfamily"/>
</dbReference>
<gene>
    <name evidence="10" type="ORF">CLG85_15675</name>
</gene>
<name>A0A2A3JSY4_9RHOB</name>
<proteinExistence type="predicted"/>
<dbReference type="PROSITE" id="PS50109">
    <property type="entry name" value="HIS_KIN"/>
    <property type="match status" value="1"/>
</dbReference>
<feature type="coiled-coil region" evidence="5">
    <location>
        <begin position="282"/>
        <end position="320"/>
    </location>
</feature>
<evidence type="ECO:0000259" key="6">
    <source>
        <dbReference type="PROSITE" id="PS50109"/>
    </source>
</evidence>
<dbReference type="SUPFAM" id="SSF47384">
    <property type="entry name" value="Homodimeric domain of signal transducing histidine kinase"/>
    <property type="match status" value="1"/>
</dbReference>
<evidence type="ECO:0000259" key="7">
    <source>
        <dbReference type="PROSITE" id="PS50110"/>
    </source>
</evidence>
<dbReference type="PRINTS" id="PR00344">
    <property type="entry name" value="BCTRLSENSOR"/>
</dbReference>
<dbReference type="SMART" id="SM00448">
    <property type="entry name" value="REC"/>
    <property type="match status" value="1"/>
</dbReference>
<feature type="domain" description="Histidine kinase" evidence="6">
    <location>
        <begin position="336"/>
        <end position="560"/>
    </location>
</feature>
<dbReference type="Pfam" id="PF02518">
    <property type="entry name" value="HATPase_c"/>
    <property type="match status" value="1"/>
</dbReference>
<dbReference type="CDD" id="cd00082">
    <property type="entry name" value="HisKA"/>
    <property type="match status" value="1"/>
</dbReference>
<sequence>MRLPFIKSRKPVPILRPDEAAGHDDPREAARQALFEIIDDGFCIIQFIDGPDGPLSDYMHIEANSGYERHTGIKGIVGKTVFDVAPEDGREWVKIYGAVLDNGVPIRFERNFSEAGRYIEVSARRVEPKSLGQVAVLFRDITDRKLAEAEIRASEKLSRENEQRVSLALEAGAIVGTWVWDIPEDAFTVDEGLSSAMGLRKGSERGDLNLDDIISNVHPEDKPRLNADIEKALRKGGAYFQQFRVLREDRKYHWIEASGKVELNARGMPETFSGVLMDISGRREVEAERDRVAAELFRLNETLERRVSEQTAALMAKEEELRHAQKMEAVGQLTGGLAHDFNNLLAAVSGSVEMAHARLSEQRVDEIERYLAMASNATSRAANLTQRLMAFARKQALAPKPTDVARLCAGMVELVQRTVGPHIEVKTVANEDTWPSLVDQNQLENALLNLCINARDAMPAGGSLTIGVANCSISRGKAKTMGLGAGDYLRISVSDTGSGMSAEQIDRAFEPFFTTKPMGEGTGLGLSMVYGFAQQSGGAAEITSELGKGTVVSLYLPRGFDAVEAEPGADEVGDGERAAAPEKTVLVVEDEILVRMVVVDALRDRGYTVLEAGTGTEALEVLRQTRHIDLLLTDVGLPRGMNGRQLAEAARAELPGLKVVFVTGYDETAALGGDLAAADVEIVQKPFNLDELIGKVGELIAAV</sequence>
<feature type="modified residue" description="4-aspartylphosphate" evidence="4">
    <location>
        <position position="634"/>
    </location>
</feature>
<dbReference type="Pfam" id="PF08447">
    <property type="entry name" value="PAS_3"/>
    <property type="match status" value="1"/>
</dbReference>
<feature type="domain" description="Response regulatory" evidence="7">
    <location>
        <begin position="584"/>
        <end position="700"/>
    </location>
</feature>
<dbReference type="PROSITE" id="PS50112">
    <property type="entry name" value="PAS"/>
    <property type="match status" value="1"/>
</dbReference>
<feature type="domain" description="PAC" evidence="9">
    <location>
        <begin position="239"/>
        <end position="291"/>
    </location>
</feature>
<evidence type="ECO:0000256" key="2">
    <source>
        <dbReference type="ARBA" id="ARBA00012438"/>
    </source>
</evidence>
<organism evidence="10">
    <name type="scientific">Alloyangia mangrovi</name>
    <dbReference type="NCBI Taxonomy" id="1779329"/>
    <lineage>
        <taxon>Bacteria</taxon>
        <taxon>Pseudomonadati</taxon>
        <taxon>Pseudomonadota</taxon>
        <taxon>Alphaproteobacteria</taxon>
        <taxon>Rhodobacterales</taxon>
        <taxon>Roseobacteraceae</taxon>
        <taxon>Alloyangia</taxon>
    </lineage>
</organism>
<dbReference type="AlphaFoldDB" id="A0A2A3JSY4"/>
<protein>
    <recommendedName>
        <fullName evidence="2">histidine kinase</fullName>
        <ecNumber evidence="2">2.7.13.3</ecNumber>
    </recommendedName>
</protein>
<dbReference type="EC" id="2.7.13.3" evidence="2"/>
<dbReference type="PROSITE" id="PS50113">
    <property type="entry name" value="PAC"/>
    <property type="match status" value="1"/>
</dbReference>
<evidence type="ECO:0000313" key="10">
    <source>
        <dbReference type="EMBL" id="PBD18263.1"/>
    </source>
</evidence>
<evidence type="ECO:0000256" key="1">
    <source>
        <dbReference type="ARBA" id="ARBA00000085"/>
    </source>
</evidence>
<dbReference type="InterPro" id="IPR013655">
    <property type="entry name" value="PAS_fold_3"/>
</dbReference>
<dbReference type="InterPro" id="IPR003661">
    <property type="entry name" value="HisK_dim/P_dom"/>
</dbReference>
<dbReference type="Gene3D" id="3.30.565.10">
    <property type="entry name" value="Histidine kinase-like ATPase, C-terminal domain"/>
    <property type="match status" value="1"/>
</dbReference>
<evidence type="ECO:0000259" key="9">
    <source>
        <dbReference type="PROSITE" id="PS50113"/>
    </source>
</evidence>
<dbReference type="EMBL" id="NTHN01000258">
    <property type="protein sequence ID" value="PBD18263.1"/>
    <property type="molecule type" value="Genomic_DNA"/>
</dbReference>
<dbReference type="InterPro" id="IPR036890">
    <property type="entry name" value="HATPase_C_sf"/>
</dbReference>
<dbReference type="SMART" id="SM00388">
    <property type="entry name" value="HisKA"/>
    <property type="match status" value="1"/>
</dbReference>
<accession>A0A2A3JSY4</accession>
<dbReference type="Gene3D" id="3.40.50.2300">
    <property type="match status" value="1"/>
</dbReference>
<dbReference type="InterPro" id="IPR000700">
    <property type="entry name" value="PAS-assoc_C"/>
</dbReference>
<dbReference type="Pfam" id="PF00072">
    <property type="entry name" value="Response_reg"/>
    <property type="match status" value="1"/>
</dbReference>
<evidence type="ECO:0000259" key="8">
    <source>
        <dbReference type="PROSITE" id="PS50112"/>
    </source>
</evidence>
<dbReference type="InterPro" id="IPR000014">
    <property type="entry name" value="PAS"/>
</dbReference>
<dbReference type="SUPFAM" id="SSF55785">
    <property type="entry name" value="PYP-like sensor domain (PAS domain)"/>
    <property type="match status" value="2"/>
</dbReference>
<dbReference type="InterPro" id="IPR003594">
    <property type="entry name" value="HATPase_dom"/>
</dbReference>
<evidence type="ECO:0000256" key="4">
    <source>
        <dbReference type="PROSITE-ProRule" id="PRU00169"/>
    </source>
</evidence>
<comment type="caution">
    <text evidence="10">The sequence shown here is derived from an EMBL/GenBank/DDBJ whole genome shotgun (WGS) entry which is preliminary data.</text>
</comment>
<feature type="domain" description="PAS" evidence="8">
    <location>
        <begin position="161"/>
        <end position="236"/>
    </location>
</feature>
<comment type="catalytic activity">
    <reaction evidence="1">
        <text>ATP + protein L-histidine = ADP + protein N-phospho-L-histidine.</text>
        <dbReference type="EC" id="2.7.13.3"/>
    </reaction>
</comment>
<dbReference type="InterPro" id="IPR001789">
    <property type="entry name" value="Sig_transdc_resp-reg_receiver"/>
</dbReference>
<dbReference type="PROSITE" id="PS50110">
    <property type="entry name" value="RESPONSE_REGULATORY"/>
    <property type="match status" value="1"/>
</dbReference>
<dbReference type="Gene3D" id="3.30.450.20">
    <property type="entry name" value="PAS domain"/>
    <property type="match status" value="2"/>
</dbReference>
<keyword evidence="5" id="KW-0175">Coiled coil</keyword>
<evidence type="ECO:0000256" key="5">
    <source>
        <dbReference type="SAM" id="Coils"/>
    </source>
</evidence>
<keyword evidence="3 4" id="KW-0597">Phosphoprotein</keyword>
<dbReference type="SMART" id="SM00387">
    <property type="entry name" value="HATPase_c"/>
    <property type="match status" value="1"/>
</dbReference>
<dbReference type="PANTHER" id="PTHR43065">
    <property type="entry name" value="SENSOR HISTIDINE KINASE"/>
    <property type="match status" value="1"/>
</dbReference>